<dbReference type="GO" id="GO:0031522">
    <property type="term" value="C:cell envelope Sec protein transport complex"/>
    <property type="evidence" value="ECO:0007669"/>
    <property type="project" value="TreeGrafter"/>
</dbReference>
<feature type="domain" description="Helicase ATP-binding" evidence="12">
    <location>
        <begin position="132"/>
        <end position="278"/>
    </location>
</feature>
<evidence type="ECO:0000256" key="9">
    <source>
        <dbReference type="ARBA" id="ARBA00023010"/>
    </source>
</evidence>
<keyword evidence="1" id="KW-0813">Transport</keyword>
<dbReference type="AlphaFoldDB" id="A0A426VF52"/>
<evidence type="ECO:0000259" key="12">
    <source>
        <dbReference type="PROSITE" id="PS51192"/>
    </source>
</evidence>
<dbReference type="SUPFAM" id="SSF81767">
    <property type="entry name" value="Pre-protein crosslinking domain of SecA"/>
    <property type="match status" value="1"/>
</dbReference>
<dbReference type="InterPro" id="IPR014001">
    <property type="entry name" value="Helicase_ATP-bd"/>
</dbReference>
<feature type="domain" description="Helicase C-terminal" evidence="13">
    <location>
        <begin position="472"/>
        <end position="625"/>
    </location>
</feature>
<keyword evidence="4" id="KW-0997">Cell inner membrane</keyword>
<evidence type="ECO:0000256" key="5">
    <source>
        <dbReference type="ARBA" id="ARBA00022741"/>
    </source>
</evidence>
<feature type="domain" description="SecA family profile" evidence="14">
    <location>
        <begin position="1"/>
        <end position="634"/>
    </location>
</feature>
<dbReference type="GO" id="GO:0005886">
    <property type="term" value="C:plasma membrane"/>
    <property type="evidence" value="ECO:0007669"/>
    <property type="project" value="TreeGrafter"/>
</dbReference>
<dbReference type="PROSITE" id="PS51196">
    <property type="entry name" value="SECA_MOTOR_DEAD"/>
    <property type="match status" value="1"/>
</dbReference>
<dbReference type="GO" id="GO:0006605">
    <property type="term" value="P:protein targeting"/>
    <property type="evidence" value="ECO:0007669"/>
    <property type="project" value="InterPro"/>
</dbReference>
<name>A0A426VF52_9BURK</name>
<keyword evidence="10" id="KW-0472">Membrane</keyword>
<dbReference type="CDD" id="cd18803">
    <property type="entry name" value="SF2_C_secA"/>
    <property type="match status" value="1"/>
</dbReference>
<dbReference type="InterPro" id="IPR001650">
    <property type="entry name" value="Helicase_C-like"/>
</dbReference>
<dbReference type="InterPro" id="IPR036670">
    <property type="entry name" value="SecA_X-link_sf"/>
</dbReference>
<dbReference type="PANTHER" id="PTHR30612:SF0">
    <property type="entry name" value="CHLOROPLAST PROTEIN-TRANSPORTING ATPASE"/>
    <property type="match status" value="1"/>
</dbReference>
<keyword evidence="8" id="KW-1278">Translocase</keyword>
<dbReference type="SUPFAM" id="SSF52540">
    <property type="entry name" value="P-loop containing nucleoside triphosphate hydrolases"/>
    <property type="match status" value="2"/>
</dbReference>
<dbReference type="Pfam" id="PF01043">
    <property type="entry name" value="SecA_PP_bind"/>
    <property type="match status" value="1"/>
</dbReference>
<dbReference type="InterPro" id="IPR027417">
    <property type="entry name" value="P-loop_NTPase"/>
</dbReference>
<evidence type="ECO:0000256" key="7">
    <source>
        <dbReference type="ARBA" id="ARBA00022927"/>
    </source>
</evidence>
<dbReference type="GO" id="GO:0005524">
    <property type="term" value="F:ATP binding"/>
    <property type="evidence" value="ECO:0007669"/>
    <property type="project" value="UniProtKB-KW"/>
</dbReference>
<evidence type="ECO:0000259" key="14">
    <source>
        <dbReference type="PROSITE" id="PS51196"/>
    </source>
</evidence>
<evidence type="ECO:0000313" key="16">
    <source>
        <dbReference type="Proteomes" id="UP000269265"/>
    </source>
</evidence>
<dbReference type="InterPro" id="IPR011115">
    <property type="entry name" value="SecA_DEAD"/>
</dbReference>
<evidence type="ECO:0000256" key="2">
    <source>
        <dbReference type="ARBA" id="ARBA00022475"/>
    </source>
</evidence>
<dbReference type="GO" id="GO:0006886">
    <property type="term" value="P:intracellular protein transport"/>
    <property type="evidence" value="ECO:0007669"/>
    <property type="project" value="InterPro"/>
</dbReference>
<dbReference type="InterPro" id="IPR044722">
    <property type="entry name" value="SecA_SF2_C"/>
</dbReference>
<evidence type="ECO:0000256" key="8">
    <source>
        <dbReference type="ARBA" id="ARBA00022967"/>
    </source>
</evidence>
<accession>A0A426VF52</accession>
<comment type="caution">
    <text evidence="15">The sequence shown here is derived from an EMBL/GenBank/DDBJ whole genome shotgun (WGS) entry which is preliminary data.</text>
</comment>
<dbReference type="PRINTS" id="PR00906">
    <property type="entry name" value="SECA"/>
</dbReference>
<proteinExistence type="predicted"/>
<evidence type="ECO:0000256" key="4">
    <source>
        <dbReference type="ARBA" id="ARBA00022519"/>
    </source>
</evidence>
<keyword evidence="7" id="KW-0653">Protein transport</keyword>
<dbReference type="Pfam" id="PF21090">
    <property type="entry name" value="P-loop_SecA"/>
    <property type="match status" value="2"/>
</dbReference>
<dbReference type="SMART" id="SM00957">
    <property type="entry name" value="SecA_DEAD"/>
    <property type="match status" value="1"/>
</dbReference>
<dbReference type="GO" id="GO:0043952">
    <property type="term" value="P:protein transport by the Sec complex"/>
    <property type="evidence" value="ECO:0007669"/>
    <property type="project" value="TreeGrafter"/>
</dbReference>
<keyword evidence="9" id="KW-0811">Translocation</keyword>
<protein>
    <submittedName>
        <fullName evidence="15">Uncharacterized protein</fullName>
    </submittedName>
</protein>
<dbReference type="GO" id="GO:0017038">
    <property type="term" value="P:protein import"/>
    <property type="evidence" value="ECO:0007669"/>
    <property type="project" value="InterPro"/>
</dbReference>
<dbReference type="PANTHER" id="PTHR30612">
    <property type="entry name" value="SECA INNER MEMBRANE COMPONENT OF SEC PROTEIN SECRETION SYSTEM"/>
    <property type="match status" value="1"/>
</dbReference>
<dbReference type="InterPro" id="IPR014018">
    <property type="entry name" value="SecA_motor_DEAD"/>
</dbReference>
<keyword evidence="2" id="KW-1003">Cell membrane</keyword>
<dbReference type="SMART" id="SM00958">
    <property type="entry name" value="SecA_PP_bind"/>
    <property type="match status" value="1"/>
</dbReference>
<dbReference type="Gene3D" id="3.90.1440.10">
    <property type="entry name" value="SecA, preprotein cross-linking domain"/>
    <property type="match status" value="1"/>
</dbReference>
<sequence>MTPAMLASALTSPCSPVARPGLRWGAHPQRPDHTDAPPRTGTLWRPPGWWTHPQGWLRHRLEQAWLARVQQLAAPLLAPGVPEETCQQAIAAAARELRRHGFQPEPCAQAMACVQAALQRAFGLQLHPLQMLACSHLLDHQLVEMATGEGKTLSMAAAACIAALAGVPVHVVTANDYLAERDAQALSPLCTQLGLSVGHVGTGATPAQRRGIYRCDIVFTTARELAFDHLRDGLALPGSGHDQPVLQGLCMALLDEADSILLDEAVVPLVISASLPERPAQQAARRALWWQARQVAAALVSPAHFVTQSGALAVTLTPQGEADVQARTEALGGPWRRTAVRHELVRLALTAQHLLQRDHHYLVRDQRIELLDQLTGRVATGRVWSQGLQALVELKEGCPPSAPTDTLAQITYQRFFQRYWHLAGLSGTLHEARRELLDVYGLSLRRMPLRQPSKRHDGPMRCFSDAEARWGAVAQRTAALRAQQRAVLIGTDTVSDSERLSWHLQQHGVRHAVLNARHDQREAEIVAQAGCAGMVTVATRMAGRGTDIALDSSALAAGGLHVIHCQRNESRRMDRQLLGRAARQGLPGSTETWICSSNLSERHTVGAPMLGSFVTDFVPWMTSWWRYATMRLSQRIEEQRQSAMRRHLLKQDQQWEVHAQRARR</sequence>
<keyword evidence="16" id="KW-1185">Reference proteome</keyword>
<keyword evidence="6" id="KW-0067">ATP-binding</keyword>
<reference evidence="15 16" key="1">
    <citation type="submission" date="2018-12" db="EMBL/GenBank/DDBJ databases">
        <title>The whole draft genome of Aquabacterium sp. SJQ9.</title>
        <authorList>
            <person name="Sun L."/>
            <person name="Gao X."/>
            <person name="Chen W."/>
            <person name="Huang K."/>
        </authorList>
    </citation>
    <scope>NUCLEOTIDE SEQUENCE [LARGE SCALE GENOMIC DNA]</scope>
    <source>
        <strain evidence="15 16">SJQ9</strain>
    </source>
</reference>
<dbReference type="InterPro" id="IPR000185">
    <property type="entry name" value="SecA"/>
</dbReference>
<evidence type="ECO:0000256" key="3">
    <source>
        <dbReference type="ARBA" id="ARBA00022490"/>
    </source>
</evidence>
<evidence type="ECO:0000256" key="11">
    <source>
        <dbReference type="SAM" id="MobiDB-lite"/>
    </source>
</evidence>
<evidence type="ECO:0000256" key="10">
    <source>
        <dbReference type="ARBA" id="ARBA00023136"/>
    </source>
</evidence>
<gene>
    <name evidence="15" type="ORF">EIP75_04445</name>
</gene>
<dbReference type="Gene3D" id="3.40.50.300">
    <property type="entry name" value="P-loop containing nucleotide triphosphate hydrolases"/>
    <property type="match status" value="2"/>
</dbReference>
<dbReference type="GO" id="GO:0005829">
    <property type="term" value="C:cytosol"/>
    <property type="evidence" value="ECO:0007669"/>
    <property type="project" value="TreeGrafter"/>
</dbReference>
<keyword evidence="5" id="KW-0547">Nucleotide-binding</keyword>
<dbReference type="PROSITE" id="PS51192">
    <property type="entry name" value="HELICASE_ATP_BIND_1"/>
    <property type="match status" value="1"/>
</dbReference>
<dbReference type="Pfam" id="PF07517">
    <property type="entry name" value="SecA_DEAD"/>
    <property type="match status" value="1"/>
</dbReference>
<evidence type="ECO:0000259" key="13">
    <source>
        <dbReference type="PROSITE" id="PS51194"/>
    </source>
</evidence>
<organism evidence="15 16">
    <name type="scientific">Aquabacterium soli</name>
    <dbReference type="NCBI Taxonomy" id="2493092"/>
    <lineage>
        <taxon>Bacteria</taxon>
        <taxon>Pseudomonadati</taxon>
        <taxon>Pseudomonadota</taxon>
        <taxon>Betaproteobacteria</taxon>
        <taxon>Burkholderiales</taxon>
        <taxon>Aquabacterium</taxon>
    </lineage>
</organism>
<dbReference type="InterPro" id="IPR011130">
    <property type="entry name" value="SecA_preprotein_X-link_dom"/>
</dbReference>
<dbReference type="PROSITE" id="PS51194">
    <property type="entry name" value="HELICASE_CTER"/>
    <property type="match status" value="1"/>
</dbReference>
<feature type="region of interest" description="Disordered" evidence="11">
    <location>
        <begin position="20"/>
        <end position="45"/>
    </location>
</feature>
<evidence type="ECO:0000256" key="6">
    <source>
        <dbReference type="ARBA" id="ARBA00022840"/>
    </source>
</evidence>
<dbReference type="EMBL" id="RSED01000003">
    <property type="protein sequence ID" value="RRS05465.1"/>
    <property type="molecule type" value="Genomic_DNA"/>
</dbReference>
<keyword evidence="3" id="KW-0963">Cytoplasm</keyword>
<dbReference type="Proteomes" id="UP000269265">
    <property type="component" value="Unassembled WGS sequence"/>
</dbReference>
<dbReference type="FunFam" id="3.40.50.300:FF:000429">
    <property type="entry name" value="Preprotein translocase subunit SecA"/>
    <property type="match status" value="1"/>
</dbReference>
<evidence type="ECO:0000313" key="15">
    <source>
        <dbReference type="EMBL" id="RRS05465.1"/>
    </source>
</evidence>
<evidence type="ECO:0000256" key="1">
    <source>
        <dbReference type="ARBA" id="ARBA00022448"/>
    </source>
</evidence>